<keyword evidence="1" id="KW-0732">Signal</keyword>
<accession>A0ABS2Q8P4</accession>
<gene>
    <name evidence="2" type="ORF">JOC27_001437</name>
</gene>
<sequence>MKINIRLLLITLAFLLCIVKTAAASPAQPVEIFSTKTLPDYHSLLLHSDAIVAAHLDGSYTSWKTGKRVSAAATLVNSRQHLITHRVLKGTAPTFLLTTGVRPLPRPTDPLNQLYTGPLADGDYLLFLKKYGNGSDSILNGGFSAVYPLYQGRTISLENGFSELGGKSLDEIKEMVH</sequence>
<feature type="chain" id="PRO_5045093019" evidence="1">
    <location>
        <begin position="25"/>
        <end position="177"/>
    </location>
</feature>
<proteinExistence type="predicted"/>
<feature type="signal peptide" evidence="1">
    <location>
        <begin position="1"/>
        <end position="24"/>
    </location>
</feature>
<name>A0ABS2Q8P4_9BACL</name>
<protein>
    <submittedName>
        <fullName evidence="2">Uncharacterized protein</fullName>
    </submittedName>
</protein>
<comment type="caution">
    <text evidence="2">The sequence shown here is derived from an EMBL/GenBank/DDBJ whole genome shotgun (WGS) entry which is preliminary data.</text>
</comment>
<evidence type="ECO:0000313" key="3">
    <source>
        <dbReference type="Proteomes" id="UP000823201"/>
    </source>
</evidence>
<evidence type="ECO:0000256" key="1">
    <source>
        <dbReference type="SAM" id="SignalP"/>
    </source>
</evidence>
<dbReference type="RefSeq" id="WP_205006394.1">
    <property type="nucleotide sequence ID" value="NZ_CBCRXA010000010.1"/>
</dbReference>
<evidence type="ECO:0000313" key="2">
    <source>
        <dbReference type="EMBL" id="MBM7657986.1"/>
    </source>
</evidence>
<organism evidence="2 3">
    <name type="scientific">Sporolactobacillus spathodeae</name>
    <dbReference type="NCBI Taxonomy" id="1465502"/>
    <lineage>
        <taxon>Bacteria</taxon>
        <taxon>Bacillati</taxon>
        <taxon>Bacillota</taxon>
        <taxon>Bacilli</taxon>
        <taxon>Bacillales</taxon>
        <taxon>Sporolactobacillaceae</taxon>
        <taxon>Sporolactobacillus</taxon>
    </lineage>
</organism>
<dbReference type="Proteomes" id="UP000823201">
    <property type="component" value="Unassembled WGS sequence"/>
</dbReference>
<reference evidence="2 3" key="1">
    <citation type="submission" date="2021-01" db="EMBL/GenBank/DDBJ databases">
        <title>Genomic Encyclopedia of Type Strains, Phase IV (KMG-IV): sequencing the most valuable type-strain genomes for metagenomic binning, comparative biology and taxonomic classification.</title>
        <authorList>
            <person name="Goeker M."/>
        </authorList>
    </citation>
    <scope>NUCLEOTIDE SEQUENCE [LARGE SCALE GENOMIC DNA]</scope>
    <source>
        <strain evidence="2 3">DSM 100968</strain>
    </source>
</reference>
<dbReference type="EMBL" id="JAFBEV010000010">
    <property type="protein sequence ID" value="MBM7657986.1"/>
    <property type="molecule type" value="Genomic_DNA"/>
</dbReference>
<keyword evidence="3" id="KW-1185">Reference proteome</keyword>